<reference evidence="1" key="2">
    <citation type="submission" date="2020-09" db="EMBL/GenBank/DDBJ databases">
        <authorList>
            <person name="Sun Q."/>
            <person name="Zhou Y."/>
        </authorList>
    </citation>
    <scope>NUCLEOTIDE SEQUENCE</scope>
    <source>
        <strain evidence="1">CGMCC 1.3617</strain>
    </source>
</reference>
<organism evidence="1 2">
    <name type="scientific">Neoroseomonas lacus</name>
    <dbReference type="NCBI Taxonomy" id="287609"/>
    <lineage>
        <taxon>Bacteria</taxon>
        <taxon>Pseudomonadati</taxon>
        <taxon>Pseudomonadota</taxon>
        <taxon>Alphaproteobacteria</taxon>
        <taxon>Acetobacterales</taxon>
        <taxon>Acetobacteraceae</taxon>
        <taxon>Neoroseomonas</taxon>
    </lineage>
</organism>
<dbReference type="Proteomes" id="UP000661507">
    <property type="component" value="Unassembled WGS sequence"/>
</dbReference>
<evidence type="ECO:0008006" key="3">
    <source>
        <dbReference type="Google" id="ProtNLM"/>
    </source>
</evidence>
<proteinExistence type="predicted"/>
<dbReference type="RefSeq" id="WP_188965062.1">
    <property type="nucleotide sequence ID" value="NZ_BMKW01000001.1"/>
</dbReference>
<reference evidence="1" key="1">
    <citation type="journal article" date="2014" name="Int. J. Syst. Evol. Microbiol.">
        <title>Complete genome sequence of Corynebacterium casei LMG S-19264T (=DSM 44701T), isolated from a smear-ripened cheese.</title>
        <authorList>
            <consortium name="US DOE Joint Genome Institute (JGI-PGF)"/>
            <person name="Walter F."/>
            <person name="Albersmeier A."/>
            <person name="Kalinowski J."/>
            <person name="Ruckert C."/>
        </authorList>
    </citation>
    <scope>NUCLEOTIDE SEQUENCE</scope>
    <source>
        <strain evidence="1">CGMCC 1.3617</strain>
    </source>
</reference>
<dbReference type="SUPFAM" id="SSF53056">
    <property type="entry name" value="beta-carbonic anhydrase, cab"/>
    <property type="match status" value="1"/>
</dbReference>
<protein>
    <recommendedName>
        <fullName evidence="3">Carbonic anhydrase</fullName>
    </recommendedName>
</protein>
<evidence type="ECO:0000313" key="1">
    <source>
        <dbReference type="EMBL" id="GGI98907.1"/>
    </source>
</evidence>
<name>A0A917NGN0_9PROT</name>
<comment type="caution">
    <text evidence="1">The sequence shown here is derived from an EMBL/GenBank/DDBJ whole genome shotgun (WGS) entry which is preliminary data.</text>
</comment>
<dbReference type="InterPro" id="IPR036874">
    <property type="entry name" value="Carbonic_anhydrase_sf"/>
</dbReference>
<dbReference type="AlphaFoldDB" id="A0A917NGN0"/>
<evidence type="ECO:0000313" key="2">
    <source>
        <dbReference type="Proteomes" id="UP000661507"/>
    </source>
</evidence>
<sequence>MTVARNARPPSVADTFVVSCIDPRFVEEPSALLQMLGRTGRYSELRIGGAALAAVDETRPAWGTALWENLAASRQLHGVRRVTFLNHRDCGAVNAWAGRKLSADPADELRVHTDLLNRAAAEVRRRHPDMEVEIKLMELDGAVQSLPCLHCAPQGLRAEVVMPPTPEPSPNRKPEAFAELVRLRSAPGAQPDAAQERELLATGIREYGLTADEARRIRGEVGAPSGAVAERDISVFLASRADARGRVGRADVSEAGRLYRRLSGGTLREQDAKARAARIASTAGLEPRAEGFWPFRSERWFRRLTAVPA</sequence>
<gene>
    <name evidence="1" type="ORF">GCM10011320_02150</name>
</gene>
<dbReference type="Gene3D" id="3.40.1050.10">
    <property type="entry name" value="Carbonic anhydrase"/>
    <property type="match status" value="1"/>
</dbReference>
<keyword evidence="2" id="KW-1185">Reference proteome</keyword>
<dbReference type="EMBL" id="BMKW01000001">
    <property type="protein sequence ID" value="GGI98907.1"/>
    <property type="molecule type" value="Genomic_DNA"/>
</dbReference>
<accession>A0A917NGN0</accession>
<dbReference type="GO" id="GO:0004089">
    <property type="term" value="F:carbonate dehydratase activity"/>
    <property type="evidence" value="ECO:0007669"/>
    <property type="project" value="InterPro"/>
</dbReference>
<dbReference type="GO" id="GO:0008270">
    <property type="term" value="F:zinc ion binding"/>
    <property type="evidence" value="ECO:0007669"/>
    <property type="project" value="InterPro"/>
</dbReference>